<evidence type="ECO:0000313" key="2">
    <source>
        <dbReference type="Proteomes" id="UP000619295"/>
    </source>
</evidence>
<accession>A0A927EG11</accession>
<name>A0A927EG11_9HYPH</name>
<organism evidence="1 2">
    <name type="scientific">Bosea spartocytisi</name>
    <dbReference type="NCBI Taxonomy" id="2773451"/>
    <lineage>
        <taxon>Bacteria</taxon>
        <taxon>Pseudomonadati</taxon>
        <taxon>Pseudomonadota</taxon>
        <taxon>Alphaproteobacteria</taxon>
        <taxon>Hyphomicrobiales</taxon>
        <taxon>Boseaceae</taxon>
        <taxon>Bosea</taxon>
    </lineage>
</organism>
<dbReference type="AlphaFoldDB" id="A0A927EG11"/>
<dbReference type="EMBL" id="JACXWY010000026">
    <property type="protein sequence ID" value="MBD3848974.1"/>
    <property type="molecule type" value="Genomic_DNA"/>
</dbReference>
<keyword evidence="2" id="KW-1185">Reference proteome</keyword>
<protein>
    <submittedName>
        <fullName evidence="1">Uncharacterized protein</fullName>
    </submittedName>
</protein>
<dbReference type="RefSeq" id="WP_191125816.1">
    <property type="nucleotide sequence ID" value="NZ_JACXWY010000026.1"/>
</dbReference>
<comment type="caution">
    <text evidence="1">The sequence shown here is derived from an EMBL/GenBank/DDBJ whole genome shotgun (WGS) entry which is preliminary data.</text>
</comment>
<proteinExistence type="predicted"/>
<gene>
    <name evidence="1" type="ORF">IED13_25025</name>
</gene>
<dbReference type="Proteomes" id="UP000619295">
    <property type="component" value="Unassembled WGS sequence"/>
</dbReference>
<reference evidence="1" key="1">
    <citation type="submission" date="2020-09" db="EMBL/GenBank/DDBJ databases">
        <title>Bosea spartocytisi sp. nov. a root nodule endophyte of Spartocytisus supranubius in the high mountain ecosystem fo the Teide National Park (Canary Islands, Spain).</title>
        <authorList>
            <person name="Pulido-Suarez L."/>
            <person name="Peix A."/>
            <person name="Igual J.M."/>
            <person name="Socas-Perez N."/>
            <person name="Velazquez E."/>
            <person name="Flores-Felix J.D."/>
            <person name="Leon-Barrios M."/>
        </authorList>
    </citation>
    <scope>NUCLEOTIDE SEQUENCE</scope>
    <source>
        <strain evidence="1">SSUT16</strain>
    </source>
</reference>
<sequence length="103" mass="11955">MRKRAEFFHGERSAFGSRLVTERRRDIVKTRGRSSAALRVAVRLRVGGLLAAGAHWLARTAFQLARERLISVAQAKALLRMAAQVNRQSIRLRQRERFRTDRW</sequence>
<evidence type="ECO:0000313" key="1">
    <source>
        <dbReference type="EMBL" id="MBD3848974.1"/>
    </source>
</evidence>